<keyword evidence="2" id="KW-0812">Transmembrane</keyword>
<feature type="transmembrane region" description="Helical" evidence="2">
    <location>
        <begin position="124"/>
        <end position="143"/>
    </location>
</feature>
<accession>A0A2N8UFA3</accession>
<proteinExistence type="predicted"/>
<keyword evidence="2" id="KW-1133">Transmembrane helix</keyword>
<feature type="transmembrane region" description="Helical" evidence="2">
    <location>
        <begin position="83"/>
        <end position="103"/>
    </location>
</feature>
<dbReference type="Proteomes" id="UP000239563">
    <property type="component" value="Chromosome IX"/>
</dbReference>
<protein>
    <submittedName>
        <fullName evidence="3">Uncharacterized protein</fullName>
    </submittedName>
</protein>
<dbReference type="Pfam" id="PF20479">
    <property type="entry name" value="TMEM128"/>
    <property type="match status" value="1"/>
</dbReference>
<evidence type="ECO:0000256" key="1">
    <source>
        <dbReference type="SAM" id="MobiDB-lite"/>
    </source>
</evidence>
<dbReference type="InterPro" id="IPR033579">
    <property type="entry name" value="TMEM128"/>
</dbReference>
<feature type="region of interest" description="Disordered" evidence="1">
    <location>
        <begin position="1"/>
        <end position="22"/>
    </location>
</feature>
<evidence type="ECO:0000256" key="2">
    <source>
        <dbReference type="SAM" id="Phobius"/>
    </source>
</evidence>
<organism evidence="3 4">
    <name type="scientific">Sporisorium reilianum f. sp. reilianum</name>
    <dbReference type="NCBI Taxonomy" id="72559"/>
    <lineage>
        <taxon>Eukaryota</taxon>
        <taxon>Fungi</taxon>
        <taxon>Dikarya</taxon>
        <taxon>Basidiomycota</taxon>
        <taxon>Ustilaginomycotina</taxon>
        <taxon>Ustilaginomycetes</taxon>
        <taxon>Ustilaginales</taxon>
        <taxon>Ustilaginaceae</taxon>
        <taxon>Sporisorium</taxon>
    </lineage>
</organism>
<sequence>MSADASTPAMSVPLSPTFSTSSSMASTTATVIDTHPNPKSLINLGKQLKYLSIGLALTLYFQVPQHLTDALSLGIGASSAKLALVSVVLLVATVAMFTYVILLPARGYAVNYVDWRKDAHLARAIPVLTACIIVGWTTLLVTLSPVGAPAPPPASIRTRLSHAAAYTGLHSLQAKINAIPQSLLRDSNWDKIAAFLPNAHATQGLRAYFELLELRANEWSARNIKTMGWTGALLGSVGAYFAVFGTVGLIGFLAPDNRPNKVKTF</sequence>
<reference evidence="3 4" key="1">
    <citation type="submission" date="2017-02" db="EMBL/GenBank/DDBJ databases">
        <authorList>
            <person name="Peterson S.W."/>
        </authorList>
    </citation>
    <scope>NUCLEOTIDE SEQUENCE [LARGE SCALE GENOMIC DNA]</scope>
    <source>
        <strain evidence="3 4">SRS1_H2-8</strain>
    </source>
</reference>
<feature type="compositionally biased region" description="Low complexity" evidence="1">
    <location>
        <begin position="11"/>
        <end position="22"/>
    </location>
</feature>
<evidence type="ECO:0000313" key="3">
    <source>
        <dbReference type="EMBL" id="SJX63664.1"/>
    </source>
</evidence>
<feature type="transmembrane region" description="Helical" evidence="2">
    <location>
        <begin position="232"/>
        <end position="254"/>
    </location>
</feature>
<keyword evidence="2" id="KW-0472">Membrane</keyword>
<name>A0A2N8UFA3_9BASI</name>
<gene>
    <name evidence="3" type="ORF">SRS1_14414</name>
</gene>
<dbReference type="EMBL" id="LT795062">
    <property type="protein sequence ID" value="SJX63664.1"/>
    <property type="molecule type" value="Genomic_DNA"/>
</dbReference>
<evidence type="ECO:0000313" key="4">
    <source>
        <dbReference type="Proteomes" id="UP000239563"/>
    </source>
</evidence>
<dbReference type="AlphaFoldDB" id="A0A2N8UFA3"/>